<sequence length="141" mass="15211">MLSRVLLAACALQTVNAGVMPKTRFADMHDGDAKDVSISTKDGKWYLTLSQETPRWHLTTELDATTSTATVDFSKSAKPDKPPVPLQATVRMASGGRVLIEWTDPSATLNPDPAYPLNVWLSVGAWDKAKLASGRVTAKSV</sequence>
<feature type="chain" id="PRO_5036404001" description="Fibronectin type-III domain-containing protein" evidence="1">
    <location>
        <begin position="18"/>
        <end position="141"/>
    </location>
</feature>
<reference evidence="2" key="1">
    <citation type="submission" date="2021-01" db="EMBL/GenBank/DDBJ databases">
        <authorList>
            <person name="Corre E."/>
            <person name="Pelletier E."/>
            <person name="Niang G."/>
            <person name="Scheremetjew M."/>
            <person name="Finn R."/>
            <person name="Kale V."/>
            <person name="Holt S."/>
            <person name="Cochrane G."/>
            <person name="Meng A."/>
            <person name="Brown T."/>
            <person name="Cohen L."/>
        </authorList>
    </citation>
    <scope>NUCLEOTIDE SEQUENCE</scope>
    <source>
        <strain evidence="2">CCMP1756</strain>
    </source>
</reference>
<keyword evidence="1" id="KW-0732">Signal</keyword>
<protein>
    <recommendedName>
        <fullName evidence="5">Fibronectin type-III domain-containing protein</fullName>
    </recommendedName>
</protein>
<name>A0A7S3ZZ00_9STRA</name>
<evidence type="ECO:0000313" key="4">
    <source>
        <dbReference type="Proteomes" id="UP000789595"/>
    </source>
</evidence>
<gene>
    <name evidence="2" type="ORF">PCAL00307_LOCUS13407</name>
    <name evidence="3" type="ORF">PECAL_4P25040</name>
</gene>
<proteinExistence type="predicted"/>
<reference evidence="3" key="2">
    <citation type="submission" date="2021-11" db="EMBL/GenBank/DDBJ databases">
        <authorList>
            <consortium name="Genoscope - CEA"/>
            <person name="William W."/>
        </authorList>
    </citation>
    <scope>NUCLEOTIDE SEQUENCE</scope>
</reference>
<evidence type="ECO:0000313" key="3">
    <source>
        <dbReference type="EMBL" id="CAH0375178.1"/>
    </source>
</evidence>
<evidence type="ECO:0000256" key="1">
    <source>
        <dbReference type="SAM" id="SignalP"/>
    </source>
</evidence>
<dbReference type="OrthoDB" id="10266967at2759"/>
<accession>A0A7S3ZZ00</accession>
<dbReference type="Proteomes" id="UP000789595">
    <property type="component" value="Unassembled WGS sequence"/>
</dbReference>
<keyword evidence="4" id="KW-1185">Reference proteome</keyword>
<evidence type="ECO:0008006" key="5">
    <source>
        <dbReference type="Google" id="ProtNLM"/>
    </source>
</evidence>
<evidence type="ECO:0000313" key="2">
    <source>
        <dbReference type="EMBL" id="CAE0697971.1"/>
    </source>
</evidence>
<dbReference type="EMBL" id="CAKKNE010000004">
    <property type="protein sequence ID" value="CAH0375178.1"/>
    <property type="molecule type" value="Genomic_DNA"/>
</dbReference>
<dbReference type="AlphaFoldDB" id="A0A7S3ZZ00"/>
<dbReference type="EMBL" id="HBIW01015537">
    <property type="protein sequence ID" value="CAE0697971.1"/>
    <property type="molecule type" value="Transcribed_RNA"/>
</dbReference>
<organism evidence="2">
    <name type="scientific">Pelagomonas calceolata</name>
    <dbReference type="NCBI Taxonomy" id="35677"/>
    <lineage>
        <taxon>Eukaryota</taxon>
        <taxon>Sar</taxon>
        <taxon>Stramenopiles</taxon>
        <taxon>Ochrophyta</taxon>
        <taxon>Pelagophyceae</taxon>
        <taxon>Pelagomonadales</taxon>
        <taxon>Pelagomonadaceae</taxon>
        <taxon>Pelagomonas</taxon>
    </lineage>
</organism>
<feature type="signal peptide" evidence="1">
    <location>
        <begin position="1"/>
        <end position="17"/>
    </location>
</feature>